<keyword evidence="1" id="KW-0067">ATP-binding</keyword>
<dbReference type="InterPro" id="IPR011761">
    <property type="entry name" value="ATP-grasp"/>
</dbReference>
<dbReference type="RefSeq" id="WP_109236651.1">
    <property type="nucleotide sequence ID" value="NZ_BMXZ01000004.1"/>
</dbReference>
<evidence type="ECO:0000313" key="4">
    <source>
        <dbReference type="Proteomes" id="UP000244948"/>
    </source>
</evidence>
<protein>
    <recommendedName>
        <fullName evidence="2">ATP-grasp domain-containing protein</fullName>
    </recommendedName>
</protein>
<proteinExistence type="predicted"/>
<dbReference type="InterPro" id="IPR026838">
    <property type="entry name" value="YheC/D"/>
</dbReference>
<evidence type="ECO:0000313" key="3">
    <source>
        <dbReference type="EMBL" id="PWD82713.1"/>
    </source>
</evidence>
<comment type="caution">
    <text evidence="3">The sequence shown here is derived from an EMBL/GenBank/DDBJ whole genome shotgun (WGS) entry which is preliminary data.</text>
</comment>
<evidence type="ECO:0000259" key="2">
    <source>
        <dbReference type="PROSITE" id="PS50975"/>
    </source>
</evidence>
<keyword evidence="4" id="KW-1185">Reference proteome</keyword>
<dbReference type="Gene3D" id="3.30.470.20">
    <property type="entry name" value="ATP-grasp fold, B domain"/>
    <property type="match status" value="1"/>
</dbReference>
<sequence length="348" mass="40432">MISLGILRSYKLPGMSDRLIAMTAKEINGDAIFFNIEGVDFDKKIIKGLRLKNGMWVESVSLFPDIFFNDLPQSNALYQKYLQLERVSNRRLLIHHRTIDKAGCNSLFKNYPDIMPHLVPTFSVDKVSQIIAHLEQYRRIVLKPNSSHKGYGIKFIRQYDDTKYELLHETGKIELLTVTELSATLEKLLPEKRYHIQPEIISHLKGTNFPFVIRSYMGRGINGQWHNLFNYAAMDYQTGGVVNVSIGSALQFFPNFLERQFEPEAREVFIKKLRELSFKIVKAYQENLDEEIDAVGIDYVIDPDGKPYMVEINYYPGTRPHNDLCTYNQVRFAEYLCREGLNIMNRDL</sequence>
<dbReference type="EMBL" id="QEWR01000004">
    <property type="protein sequence ID" value="PWD82713.1"/>
    <property type="molecule type" value="Genomic_DNA"/>
</dbReference>
<dbReference type="PROSITE" id="PS50975">
    <property type="entry name" value="ATP_GRASP"/>
    <property type="match status" value="1"/>
</dbReference>
<evidence type="ECO:0000256" key="1">
    <source>
        <dbReference type="PROSITE-ProRule" id="PRU00409"/>
    </source>
</evidence>
<reference evidence="3 4" key="1">
    <citation type="journal article" date="2018" name="Genome Announc.">
        <title>Ignatzschineria cameli sp. nov., isolated from necrotic foot tissue of dromedaries (Camelus dromedarius) and associated maggots (Wohlfahrtia species) in Dubai.</title>
        <authorList>
            <person name="Tsang C.C."/>
            <person name="Tang J.Y."/>
            <person name="Fong J.Y."/>
            <person name="Kinne J."/>
            <person name="Lee H.H."/>
            <person name="Joseph M."/>
            <person name="Jose S."/>
            <person name="Schuster R.K."/>
            <person name="Tang Y."/>
            <person name="Sivakumar S."/>
            <person name="Chen J.H."/>
            <person name="Teng J.L."/>
            <person name="Lau S.K."/>
            <person name="Wernery U."/>
            <person name="Woo P.C."/>
        </authorList>
    </citation>
    <scope>NUCLEOTIDE SEQUENCE [LARGE SCALE GENOMIC DNA]</scope>
    <source>
        <strain evidence="3 4">KCTC 22643</strain>
    </source>
</reference>
<name>A0A2U2AJ83_9GAMM</name>
<dbReference type="AlphaFoldDB" id="A0A2U2AJ83"/>
<keyword evidence="1" id="KW-0547">Nucleotide-binding</keyword>
<dbReference type="Pfam" id="PF14398">
    <property type="entry name" value="ATPgrasp_YheCD"/>
    <property type="match status" value="1"/>
</dbReference>
<dbReference type="GO" id="GO:0046872">
    <property type="term" value="F:metal ion binding"/>
    <property type="evidence" value="ECO:0007669"/>
    <property type="project" value="InterPro"/>
</dbReference>
<gene>
    <name evidence="3" type="ORF">DC082_08860</name>
</gene>
<dbReference type="SUPFAM" id="SSF56059">
    <property type="entry name" value="Glutathione synthetase ATP-binding domain-like"/>
    <property type="match status" value="1"/>
</dbReference>
<accession>A0A2U2AJ83</accession>
<dbReference type="GO" id="GO:0005524">
    <property type="term" value="F:ATP binding"/>
    <property type="evidence" value="ECO:0007669"/>
    <property type="project" value="UniProtKB-UniRule"/>
</dbReference>
<organism evidence="3 4">
    <name type="scientific">Ignatzschineria indica</name>
    <dbReference type="NCBI Taxonomy" id="472583"/>
    <lineage>
        <taxon>Bacteria</taxon>
        <taxon>Pseudomonadati</taxon>
        <taxon>Pseudomonadota</taxon>
        <taxon>Gammaproteobacteria</taxon>
        <taxon>Cardiobacteriales</taxon>
        <taxon>Ignatzschineriaceae</taxon>
        <taxon>Ignatzschineria</taxon>
    </lineage>
</organism>
<feature type="domain" description="ATP-grasp" evidence="2">
    <location>
        <begin position="105"/>
        <end position="341"/>
    </location>
</feature>
<dbReference type="Proteomes" id="UP000244948">
    <property type="component" value="Unassembled WGS sequence"/>
</dbReference>